<organism evidence="12 13">
    <name type="scientific">Raineyella fluvialis</name>
    <dbReference type="NCBI Taxonomy" id="2662261"/>
    <lineage>
        <taxon>Bacteria</taxon>
        <taxon>Bacillati</taxon>
        <taxon>Actinomycetota</taxon>
        <taxon>Actinomycetes</taxon>
        <taxon>Propionibacteriales</taxon>
        <taxon>Propionibacteriaceae</taxon>
        <taxon>Raineyella</taxon>
    </lineage>
</organism>
<protein>
    <recommendedName>
        <fullName evidence="4">Nicotinate-nucleotide--dimethylbenzimidazole phosphoribosyltransferase</fullName>
        <ecNumber evidence="3">2.4.2.21</ecNumber>
    </recommendedName>
    <alternativeName>
        <fullName evidence="8">N(1)-alpha-phosphoribosyltransferase</fullName>
    </alternativeName>
</protein>
<keyword evidence="12" id="KW-0560">Oxidoreductase</keyword>
<dbReference type="SUPFAM" id="SSF55469">
    <property type="entry name" value="FMN-dependent nitroreductase-like"/>
    <property type="match status" value="1"/>
</dbReference>
<dbReference type="CDD" id="cd02439">
    <property type="entry name" value="DMB-PRT_CobT"/>
    <property type="match status" value="1"/>
</dbReference>
<sequence length="585" mass="60712">MTWQRPVPTIGDPTSARERAGDPAAWALPQDAAGLYAVIDARRDIRRFRPDPIPDEVLTRILTAAHHAPSVGHSQPWRFILVTEDATRERAEVMADRCRLRQAAGMDPESARRLLDLQLDGLREAPVGIVVACDRRTPPGGVLGRATFPDADLWSCATAIENLWLAARAEGLGLGWVTLFEPDELATMLHLPAGVETLGWLCVGWPDERPPEPGLQRAGWSRRAPLESVVLHERWPEEDLASPTDHRHAAPRGLAVPRIHAPSQRHVVAARDEADELLTPPQSLGVLDRVADRVSALGPGSTAPGTLVLVGADHPVHVHHISAYEQRVTGDIMAAAVIGEAMGAVAARTAGLVPVVVDAGVLVPVEGAIAVRPAGRRGDLVTDDALEPADVALLVDAGRALGAAGSGTVALGEVGVGNTTVASALAAGLLGLGPDEVVGLGAGSDAAMVDRKRAVVAGALARTGVTPRTDPLVALGCLGGPEFAVLTGVVLGAAQAGRAVILDGLAATLPGLVAVRLEPAVSQYLVAGQRSREQAHAAVLAELGLEPLLDLRIRSGEGVGACLAAGLLASVGTIRARTGRTAARP</sequence>
<dbReference type="Pfam" id="PF02277">
    <property type="entry name" value="DBI_PRT"/>
    <property type="match status" value="1"/>
</dbReference>
<dbReference type="InterPro" id="IPR000415">
    <property type="entry name" value="Nitroreductase-like"/>
</dbReference>
<dbReference type="EC" id="2.4.2.21" evidence="3"/>
<dbReference type="Pfam" id="PF00881">
    <property type="entry name" value="Nitroreductase"/>
    <property type="match status" value="1"/>
</dbReference>
<dbReference type="InterPro" id="IPR003200">
    <property type="entry name" value="Nict_dMeBzImd_PRibTrfase"/>
</dbReference>
<keyword evidence="7" id="KW-0808">Transferase</keyword>
<dbReference type="InterPro" id="IPR036087">
    <property type="entry name" value="Nict_dMeBzImd_PRibTrfase_sf"/>
</dbReference>
<evidence type="ECO:0000256" key="2">
    <source>
        <dbReference type="ARBA" id="ARBA00007110"/>
    </source>
</evidence>
<evidence type="ECO:0000256" key="5">
    <source>
        <dbReference type="ARBA" id="ARBA00022573"/>
    </source>
</evidence>
<evidence type="ECO:0000256" key="4">
    <source>
        <dbReference type="ARBA" id="ARBA00015486"/>
    </source>
</evidence>
<dbReference type="InterPro" id="IPR012825">
    <property type="entry name" value="BluB"/>
</dbReference>
<accession>A0A5Q2FEM7</accession>
<dbReference type="Proteomes" id="UP000386847">
    <property type="component" value="Chromosome"/>
</dbReference>
<evidence type="ECO:0000256" key="3">
    <source>
        <dbReference type="ARBA" id="ARBA00011991"/>
    </source>
</evidence>
<evidence type="ECO:0000256" key="10">
    <source>
        <dbReference type="SAM" id="MobiDB-lite"/>
    </source>
</evidence>
<dbReference type="EMBL" id="CP045725">
    <property type="protein sequence ID" value="QGF23934.1"/>
    <property type="molecule type" value="Genomic_DNA"/>
</dbReference>
<comment type="similarity">
    <text evidence="2">Belongs to the CobT family.</text>
</comment>
<dbReference type="NCBIfam" id="TIGR02476">
    <property type="entry name" value="BluB"/>
    <property type="match status" value="1"/>
</dbReference>
<keyword evidence="5" id="KW-0169">Cobalamin biosynthesis</keyword>
<evidence type="ECO:0000256" key="9">
    <source>
        <dbReference type="ARBA" id="ARBA00047340"/>
    </source>
</evidence>
<keyword evidence="13" id="KW-1185">Reference proteome</keyword>
<keyword evidence="6" id="KW-0328">Glycosyltransferase</keyword>
<name>A0A5Q2FEM7_9ACTN</name>
<evidence type="ECO:0000256" key="1">
    <source>
        <dbReference type="ARBA" id="ARBA00005049"/>
    </source>
</evidence>
<proteinExistence type="inferred from homology"/>
<evidence type="ECO:0000256" key="6">
    <source>
        <dbReference type="ARBA" id="ARBA00022676"/>
    </source>
</evidence>
<reference evidence="12 13" key="1">
    <citation type="submission" date="2019-10" db="EMBL/GenBank/DDBJ databases">
        <title>Genomic analysis of Raineyella sp. CBA3103.</title>
        <authorList>
            <person name="Roh S.W."/>
        </authorList>
    </citation>
    <scope>NUCLEOTIDE SEQUENCE [LARGE SCALE GENOMIC DNA]</scope>
    <source>
        <strain evidence="12 13">CBA3103</strain>
    </source>
</reference>
<dbReference type="Gene3D" id="1.10.1610.10">
    <property type="match status" value="1"/>
</dbReference>
<evidence type="ECO:0000256" key="8">
    <source>
        <dbReference type="ARBA" id="ARBA00030686"/>
    </source>
</evidence>
<evidence type="ECO:0000313" key="13">
    <source>
        <dbReference type="Proteomes" id="UP000386847"/>
    </source>
</evidence>
<dbReference type="PANTHER" id="PTHR43463:SF1">
    <property type="entry name" value="NICOTINATE-NUCLEOTIDE--DIMETHYLBENZIMIDAZOLE PHOSPHORIBOSYLTRANSFERASE"/>
    <property type="match status" value="1"/>
</dbReference>
<gene>
    <name evidence="12" type="primary">bluB</name>
    <name evidence="12" type="ORF">Rai3103_09880</name>
</gene>
<dbReference type="InterPro" id="IPR023195">
    <property type="entry name" value="Nict_dMeBzImd_PRibTrfase_N"/>
</dbReference>
<dbReference type="AlphaFoldDB" id="A0A5Q2FEM7"/>
<evidence type="ECO:0000256" key="7">
    <source>
        <dbReference type="ARBA" id="ARBA00022679"/>
    </source>
</evidence>
<dbReference type="RefSeq" id="WP_153572464.1">
    <property type="nucleotide sequence ID" value="NZ_CP045725.1"/>
</dbReference>
<dbReference type="Gene3D" id="3.40.109.10">
    <property type="entry name" value="NADH Oxidase"/>
    <property type="match status" value="1"/>
</dbReference>
<dbReference type="KEGG" id="rain:Rai3103_09880"/>
<dbReference type="InterPro" id="IPR029479">
    <property type="entry name" value="Nitroreductase"/>
</dbReference>
<dbReference type="UniPathway" id="UPA00061">
    <property type="reaction ID" value="UER00516"/>
</dbReference>
<evidence type="ECO:0000259" key="11">
    <source>
        <dbReference type="Pfam" id="PF00881"/>
    </source>
</evidence>
<feature type="domain" description="Nitroreductase" evidence="11">
    <location>
        <begin position="39"/>
        <end position="205"/>
    </location>
</feature>
<dbReference type="GO" id="GO:0008939">
    <property type="term" value="F:nicotinate-nucleotide-dimethylbenzimidazole phosphoribosyltransferase activity"/>
    <property type="evidence" value="ECO:0007669"/>
    <property type="project" value="UniProtKB-EC"/>
</dbReference>
<dbReference type="GO" id="GO:0016491">
    <property type="term" value="F:oxidoreductase activity"/>
    <property type="evidence" value="ECO:0007669"/>
    <property type="project" value="UniProtKB-KW"/>
</dbReference>
<dbReference type="SUPFAM" id="SSF52733">
    <property type="entry name" value="Nicotinate mononucleotide:5,6-dimethylbenzimidazole phosphoribosyltransferase (CobT)"/>
    <property type="match status" value="1"/>
</dbReference>
<dbReference type="PANTHER" id="PTHR43463">
    <property type="entry name" value="NICOTINATE-NUCLEOTIDE--DIMETHYLBENZIMIDAZOLE PHOSPHORIBOSYLTRANSFERASE"/>
    <property type="match status" value="1"/>
</dbReference>
<comment type="catalytic activity">
    <reaction evidence="9">
        <text>5,6-dimethylbenzimidazole + nicotinate beta-D-ribonucleotide = alpha-ribazole 5'-phosphate + nicotinate + H(+)</text>
        <dbReference type="Rhea" id="RHEA:11196"/>
        <dbReference type="ChEBI" id="CHEBI:15378"/>
        <dbReference type="ChEBI" id="CHEBI:15890"/>
        <dbReference type="ChEBI" id="CHEBI:32544"/>
        <dbReference type="ChEBI" id="CHEBI:57502"/>
        <dbReference type="ChEBI" id="CHEBI:57918"/>
        <dbReference type="EC" id="2.4.2.21"/>
    </reaction>
</comment>
<feature type="region of interest" description="Disordered" evidence="10">
    <location>
        <begin position="1"/>
        <end position="21"/>
    </location>
</feature>
<dbReference type="Gene3D" id="3.40.50.10210">
    <property type="match status" value="1"/>
</dbReference>
<dbReference type="GO" id="GO:0009236">
    <property type="term" value="P:cobalamin biosynthetic process"/>
    <property type="evidence" value="ECO:0007669"/>
    <property type="project" value="UniProtKB-KW"/>
</dbReference>
<comment type="pathway">
    <text evidence="1">Nucleoside biosynthesis; alpha-ribazole biosynthesis; alpha-ribazole from 5,6-dimethylbenzimidazole: step 1/2.</text>
</comment>
<evidence type="ECO:0000313" key="12">
    <source>
        <dbReference type="EMBL" id="QGF23934.1"/>
    </source>
</evidence>